<evidence type="ECO:0000313" key="2">
    <source>
        <dbReference type="EMBL" id="KAL1403142.1"/>
    </source>
</evidence>
<feature type="signal peptide" evidence="1">
    <location>
        <begin position="1"/>
        <end position="16"/>
    </location>
</feature>
<dbReference type="EMBL" id="JBEHCU010002006">
    <property type="protein sequence ID" value="KAL1403142.1"/>
    <property type="molecule type" value="Genomic_DNA"/>
</dbReference>
<dbReference type="Proteomes" id="UP001562425">
    <property type="component" value="Unassembled WGS sequence"/>
</dbReference>
<dbReference type="AlphaFoldDB" id="A0ABD1DU48"/>
<evidence type="ECO:0000256" key="1">
    <source>
        <dbReference type="SAM" id="SignalP"/>
    </source>
</evidence>
<sequence>MKFVLVLAALVAVAVAAPASESSGSLDLNKLQDALVDAGVAPEEAHGFVDFLKSAGSFVLNNVVPIAIQVLPAVLSAVG</sequence>
<keyword evidence="3" id="KW-1185">Reference proteome</keyword>
<accession>A0ABD1DU48</accession>
<keyword evidence="1" id="KW-0732">Signal</keyword>
<evidence type="ECO:0000313" key="3">
    <source>
        <dbReference type="Proteomes" id="UP001562425"/>
    </source>
</evidence>
<name>A0ABD1DU48_CULPP</name>
<protein>
    <submittedName>
        <fullName evidence="2">Uncharacterized protein</fullName>
    </submittedName>
</protein>
<organism evidence="2 3">
    <name type="scientific">Culex pipiens pipiens</name>
    <name type="common">Northern house mosquito</name>
    <dbReference type="NCBI Taxonomy" id="38569"/>
    <lineage>
        <taxon>Eukaryota</taxon>
        <taxon>Metazoa</taxon>
        <taxon>Ecdysozoa</taxon>
        <taxon>Arthropoda</taxon>
        <taxon>Hexapoda</taxon>
        <taxon>Insecta</taxon>
        <taxon>Pterygota</taxon>
        <taxon>Neoptera</taxon>
        <taxon>Endopterygota</taxon>
        <taxon>Diptera</taxon>
        <taxon>Nematocera</taxon>
        <taxon>Culicoidea</taxon>
        <taxon>Culicidae</taxon>
        <taxon>Culicinae</taxon>
        <taxon>Culicini</taxon>
        <taxon>Culex</taxon>
        <taxon>Culex</taxon>
    </lineage>
</organism>
<gene>
    <name evidence="2" type="ORF">pipiens_005793</name>
</gene>
<proteinExistence type="predicted"/>
<feature type="non-terminal residue" evidence="2">
    <location>
        <position position="79"/>
    </location>
</feature>
<feature type="chain" id="PRO_5044886003" evidence="1">
    <location>
        <begin position="17"/>
        <end position="79"/>
    </location>
</feature>
<comment type="caution">
    <text evidence="2">The sequence shown here is derived from an EMBL/GenBank/DDBJ whole genome shotgun (WGS) entry which is preliminary data.</text>
</comment>
<reference evidence="2 3" key="1">
    <citation type="submission" date="2024-05" db="EMBL/GenBank/DDBJ databases">
        <title>Culex pipiens pipiens assembly and annotation.</title>
        <authorList>
            <person name="Alout H."/>
            <person name="Durand T."/>
        </authorList>
    </citation>
    <scope>NUCLEOTIDE SEQUENCE [LARGE SCALE GENOMIC DNA]</scope>
    <source>
        <strain evidence="2">HA-2024</strain>
        <tissue evidence="2">Whole body</tissue>
    </source>
</reference>